<organism evidence="2 3">
    <name type="scientific">Colletotrichum chrysophilum</name>
    <dbReference type="NCBI Taxonomy" id="1836956"/>
    <lineage>
        <taxon>Eukaryota</taxon>
        <taxon>Fungi</taxon>
        <taxon>Dikarya</taxon>
        <taxon>Ascomycota</taxon>
        <taxon>Pezizomycotina</taxon>
        <taxon>Sordariomycetes</taxon>
        <taxon>Hypocreomycetidae</taxon>
        <taxon>Glomerellales</taxon>
        <taxon>Glomerellaceae</taxon>
        <taxon>Colletotrichum</taxon>
        <taxon>Colletotrichum gloeosporioides species complex</taxon>
    </lineage>
</organism>
<feature type="compositionally biased region" description="Basic residues" evidence="1">
    <location>
        <begin position="79"/>
        <end position="88"/>
    </location>
</feature>
<sequence length="88" mass="9706">MSWILDQVITTHLCSIFLEYRCNHAKHISTTKTKQEHISKLSSSPFPRVKNETQDKSWVPAPASPAIPTSGATSMTARAGRRARGPST</sequence>
<evidence type="ECO:0000313" key="3">
    <source>
        <dbReference type="Proteomes" id="UP001243330"/>
    </source>
</evidence>
<feature type="region of interest" description="Disordered" evidence="1">
    <location>
        <begin position="39"/>
        <end position="88"/>
    </location>
</feature>
<evidence type="ECO:0000256" key="1">
    <source>
        <dbReference type="SAM" id="MobiDB-lite"/>
    </source>
</evidence>
<comment type="caution">
    <text evidence="2">The sequence shown here is derived from an EMBL/GenBank/DDBJ whole genome shotgun (WGS) entry which is preliminary data.</text>
</comment>
<accession>A0AAD9ASZ1</accession>
<proteinExistence type="predicted"/>
<dbReference type="AlphaFoldDB" id="A0AAD9ASZ1"/>
<reference evidence="2" key="1">
    <citation type="submission" date="2023-01" db="EMBL/GenBank/DDBJ databases">
        <title>Colletotrichum chrysophilum M932 genome sequence.</title>
        <authorList>
            <person name="Baroncelli R."/>
        </authorList>
    </citation>
    <scope>NUCLEOTIDE SEQUENCE</scope>
    <source>
        <strain evidence="2">M932</strain>
    </source>
</reference>
<dbReference type="EMBL" id="JAQOWY010000046">
    <property type="protein sequence ID" value="KAK1853913.1"/>
    <property type="molecule type" value="Genomic_DNA"/>
</dbReference>
<name>A0AAD9ASZ1_9PEZI</name>
<gene>
    <name evidence="2" type="ORF">CCHR01_03451</name>
</gene>
<dbReference type="Proteomes" id="UP001243330">
    <property type="component" value="Unassembled WGS sequence"/>
</dbReference>
<protein>
    <submittedName>
        <fullName evidence="2">Uncharacterized protein</fullName>
    </submittedName>
</protein>
<evidence type="ECO:0000313" key="2">
    <source>
        <dbReference type="EMBL" id="KAK1853913.1"/>
    </source>
</evidence>
<keyword evidence="3" id="KW-1185">Reference proteome</keyword>